<accession>A0A1Y2DPD4</accession>
<gene>
    <name evidence="2" type="ORF">BCR35DRAFT_355176</name>
</gene>
<evidence type="ECO:0000313" key="3">
    <source>
        <dbReference type="Proteomes" id="UP000193467"/>
    </source>
</evidence>
<dbReference type="InParanoid" id="A0A1Y2DPD4"/>
<comment type="caution">
    <text evidence="2">The sequence shown here is derived from an EMBL/GenBank/DDBJ whole genome shotgun (WGS) entry which is preliminary data.</text>
</comment>
<protein>
    <submittedName>
        <fullName evidence="2">Uncharacterized protein</fullName>
    </submittedName>
</protein>
<organism evidence="2 3">
    <name type="scientific">Leucosporidium creatinivorum</name>
    <dbReference type="NCBI Taxonomy" id="106004"/>
    <lineage>
        <taxon>Eukaryota</taxon>
        <taxon>Fungi</taxon>
        <taxon>Dikarya</taxon>
        <taxon>Basidiomycota</taxon>
        <taxon>Pucciniomycotina</taxon>
        <taxon>Microbotryomycetes</taxon>
        <taxon>Leucosporidiales</taxon>
        <taxon>Leucosporidium</taxon>
    </lineage>
</organism>
<dbReference type="InterPro" id="IPR024078">
    <property type="entry name" value="LmbE-like_dom_sf"/>
</dbReference>
<dbReference type="Gene3D" id="3.40.50.10320">
    <property type="entry name" value="LmbE-like"/>
    <property type="match status" value="1"/>
</dbReference>
<feature type="compositionally biased region" description="Acidic residues" evidence="1">
    <location>
        <begin position="66"/>
        <end position="83"/>
    </location>
</feature>
<feature type="region of interest" description="Disordered" evidence="1">
    <location>
        <begin position="64"/>
        <end position="83"/>
    </location>
</feature>
<proteinExistence type="predicted"/>
<reference evidence="2 3" key="1">
    <citation type="submission" date="2016-07" db="EMBL/GenBank/DDBJ databases">
        <title>Pervasive Adenine N6-methylation of Active Genes in Fungi.</title>
        <authorList>
            <consortium name="DOE Joint Genome Institute"/>
            <person name="Mondo S.J."/>
            <person name="Dannebaum R.O."/>
            <person name="Kuo R.C."/>
            <person name="Labutti K."/>
            <person name="Haridas S."/>
            <person name="Kuo A."/>
            <person name="Salamov A."/>
            <person name="Ahrendt S.R."/>
            <person name="Lipzen A."/>
            <person name="Sullivan W."/>
            <person name="Andreopoulos W.B."/>
            <person name="Clum A."/>
            <person name="Lindquist E."/>
            <person name="Daum C."/>
            <person name="Ramamoorthy G.K."/>
            <person name="Gryganskyi A."/>
            <person name="Culley D."/>
            <person name="Magnuson J.K."/>
            <person name="James T.Y."/>
            <person name="O'Malley M.A."/>
            <person name="Stajich J.E."/>
            <person name="Spatafora J.W."/>
            <person name="Visel A."/>
            <person name="Grigoriev I.V."/>
        </authorList>
    </citation>
    <scope>NUCLEOTIDE SEQUENCE [LARGE SCALE GENOMIC DNA]</scope>
    <source>
        <strain evidence="2 3">62-1032</strain>
    </source>
</reference>
<evidence type="ECO:0000256" key="1">
    <source>
        <dbReference type="SAM" id="MobiDB-lite"/>
    </source>
</evidence>
<keyword evidence="3" id="KW-1185">Reference proteome</keyword>
<dbReference type="STRING" id="106004.A0A1Y2DPD4"/>
<name>A0A1Y2DPD4_9BASI</name>
<evidence type="ECO:0000313" key="2">
    <source>
        <dbReference type="EMBL" id="ORY61152.1"/>
    </source>
</evidence>
<dbReference type="AlphaFoldDB" id="A0A1Y2DPD4"/>
<feature type="region of interest" description="Disordered" evidence="1">
    <location>
        <begin position="213"/>
        <end position="252"/>
    </location>
</feature>
<dbReference type="EMBL" id="MCGR01000072">
    <property type="protein sequence ID" value="ORY61152.1"/>
    <property type="molecule type" value="Genomic_DNA"/>
</dbReference>
<dbReference type="Proteomes" id="UP000193467">
    <property type="component" value="Unassembled WGS sequence"/>
</dbReference>
<sequence length="281" mass="31117">MLPRAAKVHDQRMYHLIKYSLVPCVHHLVYAVPSTSYRLSAHHLPSFTNLESLVLHAALLQASKDESEDDDQSFAGTDEEEEELEWSISVEVTDSLKQLGGLRNLTTFHNFVDKSFSWGFACPTVRSMELAVNNYQTLRALYFGSISTITNNPGTSTYTRATLKQTIAEILTARQPDNVRTLDYLSDYDGGDHSDHLTTARLVKSLVSTSAFAPSAPSSPPLQTPNDSSYPPYPRKPSRSRPKLLPLQPTPIPLHGSTPCSKLCGRRSCSTFGCTRTSPKC</sequence>